<dbReference type="PANTHER" id="PTHR33713:SF10">
    <property type="entry name" value="ANTITOXIN YAFN"/>
    <property type="match status" value="1"/>
</dbReference>
<gene>
    <name evidence="3" type="ORF">LZ495_14430</name>
</gene>
<sequence>MRTLSLATAKTQLSAVVDEVVRTHEQITVTRNGEPAVVILAIEDYEALQETLELLADGAARARVTQAQIDIADGDFTDADEMAALMAERRRLSE</sequence>
<accession>A0AA41PYS4</accession>
<dbReference type="InterPro" id="IPR006442">
    <property type="entry name" value="Antitoxin_Phd/YefM"/>
</dbReference>
<name>A0AA41PYS4_9ACTN</name>
<dbReference type="EMBL" id="JAKFHA010000006">
    <property type="protein sequence ID" value="MCF2528409.1"/>
    <property type="molecule type" value="Genomic_DNA"/>
</dbReference>
<comment type="caution">
    <text evidence="3">The sequence shown here is derived from an EMBL/GenBank/DDBJ whole genome shotgun (WGS) entry which is preliminary data.</text>
</comment>
<dbReference type="NCBIfam" id="TIGR01552">
    <property type="entry name" value="phd_fam"/>
    <property type="match status" value="1"/>
</dbReference>
<dbReference type="InterPro" id="IPR036165">
    <property type="entry name" value="YefM-like_sf"/>
</dbReference>
<reference evidence="3" key="1">
    <citation type="submission" date="2022-01" db="EMBL/GenBank/DDBJ databases">
        <title>Genome-Based Taxonomic Classification of the Phylum Actinobacteria.</title>
        <authorList>
            <person name="Gao Y."/>
        </authorList>
    </citation>
    <scope>NUCLEOTIDE SEQUENCE</scope>
    <source>
        <strain evidence="3">KLBMP 8922</strain>
    </source>
</reference>
<organism evidence="3 4">
    <name type="scientific">Yinghuangia soli</name>
    <dbReference type="NCBI Taxonomy" id="2908204"/>
    <lineage>
        <taxon>Bacteria</taxon>
        <taxon>Bacillati</taxon>
        <taxon>Actinomycetota</taxon>
        <taxon>Actinomycetes</taxon>
        <taxon>Kitasatosporales</taxon>
        <taxon>Streptomycetaceae</taxon>
        <taxon>Yinghuangia</taxon>
    </lineage>
</organism>
<dbReference type="AlphaFoldDB" id="A0AA41PYS4"/>
<dbReference type="Proteomes" id="UP001165378">
    <property type="component" value="Unassembled WGS sequence"/>
</dbReference>
<dbReference type="PANTHER" id="PTHR33713">
    <property type="entry name" value="ANTITOXIN YAFN-RELATED"/>
    <property type="match status" value="1"/>
</dbReference>
<dbReference type="SUPFAM" id="SSF143120">
    <property type="entry name" value="YefM-like"/>
    <property type="match status" value="1"/>
</dbReference>
<evidence type="ECO:0000256" key="1">
    <source>
        <dbReference type="ARBA" id="ARBA00009981"/>
    </source>
</evidence>
<comment type="function">
    <text evidence="2">Antitoxin component of a type II toxin-antitoxin (TA) system.</text>
</comment>
<protein>
    <recommendedName>
        <fullName evidence="2">Antitoxin</fullName>
    </recommendedName>
</protein>
<comment type="similarity">
    <text evidence="1 2">Belongs to the phD/YefM antitoxin family.</text>
</comment>
<proteinExistence type="inferred from homology"/>
<dbReference type="Gene3D" id="1.10.1220.170">
    <property type="match status" value="1"/>
</dbReference>
<evidence type="ECO:0000256" key="2">
    <source>
        <dbReference type="RuleBase" id="RU362080"/>
    </source>
</evidence>
<evidence type="ECO:0000313" key="3">
    <source>
        <dbReference type="EMBL" id="MCF2528409.1"/>
    </source>
</evidence>
<dbReference type="Pfam" id="PF02604">
    <property type="entry name" value="PhdYeFM_antitox"/>
    <property type="match status" value="1"/>
</dbReference>
<dbReference type="InterPro" id="IPR051405">
    <property type="entry name" value="phD/YefM_antitoxin"/>
</dbReference>
<dbReference type="Gene3D" id="3.40.1620.10">
    <property type="entry name" value="YefM-like domain"/>
    <property type="match status" value="1"/>
</dbReference>
<evidence type="ECO:0000313" key="4">
    <source>
        <dbReference type="Proteomes" id="UP001165378"/>
    </source>
</evidence>
<keyword evidence="4" id="KW-1185">Reference proteome</keyword>
<dbReference type="RefSeq" id="WP_235052568.1">
    <property type="nucleotide sequence ID" value="NZ_JAKFHA010000006.1"/>
</dbReference>